<feature type="chain" id="PRO_5015345330" evidence="1">
    <location>
        <begin position="21"/>
        <end position="318"/>
    </location>
</feature>
<dbReference type="OrthoDB" id="9776669at2"/>
<evidence type="ECO:0000256" key="1">
    <source>
        <dbReference type="SAM" id="SignalP"/>
    </source>
</evidence>
<evidence type="ECO:0000313" key="3">
    <source>
        <dbReference type="Proteomes" id="UP000238327"/>
    </source>
</evidence>
<dbReference type="AlphaFoldDB" id="A0A2R3QNI6"/>
<reference evidence="2 3" key="1">
    <citation type="submission" date="2018-03" db="EMBL/GenBank/DDBJ databases">
        <title>Complete genome sequence and methylome analysis of Pseudomonas mendocina NEB 698.</title>
        <authorList>
            <person name="Morgan R.D."/>
        </authorList>
    </citation>
    <scope>NUCLEOTIDE SEQUENCE [LARGE SCALE GENOMIC DNA]</scope>
    <source>
        <strain evidence="2 3">NEB698</strain>
    </source>
</reference>
<name>A0A2R3QNI6_ECTME</name>
<evidence type="ECO:0000313" key="2">
    <source>
        <dbReference type="EMBL" id="AVO53351.1"/>
    </source>
</evidence>
<dbReference type="SUPFAM" id="SSF53850">
    <property type="entry name" value="Periplasmic binding protein-like II"/>
    <property type="match status" value="1"/>
</dbReference>
<dbReference type="PANTHER" id="PTHR42941:SF1">
    <property type="entry name" value="SLL1037 PROTEIN"/>
    <property type="match status" value="1"/>
</dbReference>
<organism evidence="2 3">
    <name type="scientific">Ectopseudomonas mendocina</name>
    <name type="common">Pseudomonas mendocina</name>
    <dbReference type="NCBI Taxonomy" id="300"/>
    <lineage>
        <taxon>Bacteria</taxon>
        <taxon>Pseudomonadati</taxon>
        <taxon>Pseudomonadota</taxon>
        <taxon>Gammaproteobacteria</taxon>
        <taxon>Pseudomonadales</taxon>
        <taxon>Pseudomonadaceae</taxon>
        <taxon>Ectopseudomonas</taxon>
    </lineage>
</organism>
<dbReference type="CDD" id="cd13568">
    <property type="entry name" value="PBP2_TAXI_TRAP_like_3"/>
    <property type="match status" value="1"/>
</dbReference>
<protein>
    <submittedName>
        <fullName evidence="2">C4-dicarboxylate ABC transporter substrate-binding protein</fullName>
    </submittedName>
</protein>
<dbReference type="RefSeq" id="WP_106738149.1">
    <property type="nucleotide sequence ID" value="NZ_CP027657.1"/>
</dbReference>
<dbReference type="NCBIfam" id="TIGR02122">
    <property type="entry name" value="TRAP_TAXI"/>
    <property type="match status" value="1"/>
</dbReference>
<sequence length="318" mass="34286">MKGRAMVWLAGLVLAGVVEAEETFVTIGTGGQTGVYFATGQSICAFLNQRSSEHGIRCNATASGGGIANVHGMRNGEFDFGVMQADHLFKAREGSGPFHGEVAMSDIRALFSLQREVFTVLARRDARIQSLEDLQGKRINIGNPGSGQRDTLEEIMTAKGWDHSTFALASELKAAEQASALGEGNIDAMTYFVGHPNGAIQEATDTVDAVLVPVTDEAVERLLAERTYYSRAEIPAGLYKGNPQATPSIGTRAVLATSANTDPQVVYELVKAVFDNLERLRELHPALAELQASEMIGTGLTAPLHEGAERYYRERGWL</sequence>
<dbReference type="PANTHER" id="PTHR42941">
    <property type="entry name" value="SLL1037 PROTEIN"/>
    <property type="match status" value="1"/>
</dbReference>
<gene>
    <name evidence="2" type="ORF">C7A17_11415</name>
</gene>
<dbReference type="InterPro" id="IPR011852">
    <property type="entry name" value="TRAP_TAXI"/>
</dbReference>
<feature type="signal peptide" evidence="1">
    <location>
        <begin position="1"/>
        <end position="20"/>
    </location>
</feature>
<dbReference type="Proteomes" id="UP000238327">
    <property type="component" value="Chromosome"/>
</dbReference>
<accession>A0A2R3QNI6</accession>
<dbReference type="Gene3D" id="3.40.190.10">
    <property type="entry name" value="Periplasmic binding protein-like II"/>
    <property type="match status" value="2"/>
</dbReference>
<dbReference type="Pfam" id="PF16868">
    <property type="entry name" value="NMT1_3"/>
    <property type="match status" value="1"/>
</dbReference>
<dbReference type="EMBL" id="CP027657">
    <property type="protein sequence ID" value="AVO53351.1"/>
    <property type="molecule type" value="Genomic_DNA"/>
</dbReference>
<proteinExistence type="predicted"/>
<keyword evidence="1" id="KW-0732">Signal</keyword>